<evidence type="ECO:0000313" key="1">
    <source>
        <dbReference type="EMBL" id="MFC6377565.1"/>
    </source>
</evidence>
<dbReference type="Proteomes" id="UP001596230">
    <property type="component" value="Unassembled WGS sequence"/>
</dbReference>
<accession>A0ABW1VY26</accession>
<proteinExistence type="predicted"/>
<name>A0ABW1VY26_9GAMM</name>
<organism evidence="1 2">
    <name type="scientific">Tatumella terrea</name>
    <dbReference type="NCBI Taxonomy" id="419007"/>
    <lineage>
        <taxon>Bacteria</taxon>
        <taxon>Pseudomonadati</taxon>
        <taxon>Pseudomonadota</taxon>
        <taxon>Gammaproteobacteria</taxon>
        <taxon>Enterobacterales</taxon>
        <taxon>Erwiniaceae</taxon>
        <taxon>Tatumella</taxon>
    </lineage>
</organism>
<keyword evidence="2" id="KW-1185">Reference proteome</keyword>
<gene>
    <name evidence="1" type="ORF">ACFP9W_05585</name>
</gene>
<reference evidence="2" key="1">
    <citation type="journal article" date="2019" name="Int. J. Syst. Evol. Microbiol.">
        <title>The Global Catalogue of Microorganisms (GCM) 10K type strain sequencing project: providing services to taxonomists for standard genome sequencing and annotation.</title>
        <authorList>
            <consortium name="The Broad Institute Genomics Platform"/>
            <consortium name="The Broad Institute Genome Sequencing Center for Infectious Disease"/>
            <person name="Wu L."/>
            <person name="Ma J."/>
        </authorList>
    </citation>
    <scope>NUCLEOTIDE SEQUENCE [LARGE SCALE GENOMIC DNA]</scope>
    <source>
        <strain evidence="2">CGMCC 1.18518</strain>
    </source>
</reference>
<sequence>MSNESLLSTMLDHDFFHGQDDKVSGIAMRAVDHGFDTLSVLQQRVLKPFMSQPCDGVTNPGGDHNGCESLIDGDDLETAIINQNYYGGLLCDKCINEKVGYIAHWEKIQAE</sequence>
<evidence type="ECO:0000313" key="2">
    <source>
        <dbReference type="Proteomes" id="UP001596230"/>
    </source>
</evidence>
<protein>
    <submittedName>
        <fullName evidence="1">Uncharacterized protein</fullName>
    </submittedName>
</protein>
<comment type="caution">
    <text evidence="1">The sequence shown here is derived from an EMBL/GenBank/DDBJ whole genome shotgun (WGS) entry which is preliminary data.</text>
</comment>
<dbReference type="EMBL" id="JBHSUB010000006">
    <property type="protein sequence ID" value="MFC6377565.1"/>
    <property type="molecule type" value="Genomic_DNA"/>
</dbReference>
<dbReference type="RefSeq" id="WP_025903259.1">
    <property type="nucleotide sequence ID" value="NZ_JBHSUB010000006.1"/>
</dbReference>